<name>A0A3M7L0M8_AUXPR</name>
<dbReference type="PANTHER" id="PTHR10219">
    <property type="entry name" value="GLYCOLIPID TRANSFER PROTEIN-RELATED"/>
    <property type="match status" value="1"/>
</dbReference>
<dbReference type="GO" id="GO:1902388">
    <property type="term" value="F:ceramide 1-phosphate transfer activity"/>
    <property type="evidence" value="ECO:0007669"/>
    <property type="project" value="TreeGrafter"/>
</dbReference>
<dbReference type="EMBL" id="QOKY01000150">
    <property type="protein sequence ID" value="RMZ56301.1"/>
    <property type="molecule type" value="Genomic_DNA"/>
</dbReference>
<dbReference type="InterPro" id="IPR014830">
    <property type="entry name" value="Glycolipid_transfer_prot_dom"/>
</dbReference>
<organism evidence="3 4">
    <name type="scientific">Auxenochlorella protothecoides</name>
    <name type="common">Green microalga</name>
    <name type="synonym">Chlorella protothecoides</name>
    <dbReference type="NCBI Taxonomy" id="3075"/>
    <lineage>
        <taxon>Eukaryota</taxon>
        <taxon>Viridiplantae</taxon>
        <taxon>Chlorophyta</taxon>
        <taxon>core chlorophytes</taxon>
        <taxon>Trebouxiophyceae</taxon>
        <taxon>Chlorellales</taxon>
        <taxon>Chlorellaceae</taxon>
        <taxon>Auxenochlorella</taxon>
    </lineage>
</organism>
<evidence type="ECO:0000313" key="3">
    <source>
        <dbReference type="EMBL" id="RMZ56301.1"/>
    </source>
</evidence>
<proteinExistence type="predicted"/>
<dbReference type="SUPFAM" id="SSF110004">
    <property type="entry name" value="Glycolipid transfer protein, GLTP"/>
    <property type="match status" value="2"/>
</dbReference>
<protein>
    <recommendedName>
        <fullName evidence="2">Glycolipid transfer protein domain-containing protein</fullName>
    </recommendedName>
</protein>
<dbReference type="GO" id="GO:0005829">
    <property type="term" value="C:cytosol"/>
    <property type="evidence" value="ECO:0007669"/>
    <property type="project" value="TreeGrafter"/>
</dbReference>
<dbReference type="Pfam" id="PF08718">
    <property type="entry name" value="GLTP"/>
    <property type="match status" value="2"/>
</dbReference>
<evidence type="ECO:0000313" key="4">
    <source>
        <dbReference type="Proteomes" id="UP000279271"/>
    </source>
</evidence>
<dbReference type="GO" id="GO:1902387">
    <property type="term" value="F:ceramide 1-phosphate binding"/>
    <property type="evidence" value="ECO:0007669"/>
    <property type="project" value="TreeGrafter"/>
</dbReference>
<dbReference type="AlphaFoldDB" id="A0A3M7L0M8"/>
<dbReference type="Gene3D" id="1.10.3520.10">
    <property type="entry name" value="Glycolipid transfer protein"/>
    <property type="match status" value="2"/>
</dbReference>
<dbReference type="GO" id="GO:0016020">
    <property type="term" value="C:membrane"/>
    <property type="evidence" value="ECO:0007669"/>
    <property type="project" value="TreeGrafter"/>
</dbReference>
<dbReference type="PANTHER" id="PTHR10219:SF25">
    <property type="entry name" value="PLECKSTRIN HOMOLOGY DOMAIN-CONTAINING FAMILY A MEMBER 8"/>
    <property type="match status" value="1"/>
</dbReference>
<evidence type="ECO:0000256" key="1">
    <source>
        <dbReference type="ARBA" id="ARBA00022448"/>
    </source>
</evidence>
<feature type="domain" description="Glycolipid transfer protein" evidence="2">
    <location>
        <begin position="171"/>
        <end position="249"/>
    </location>
</feature>
<feature type="domain" description="Glycolipid transfer protein" evidence="2">
    <location>
        <begin position="2"/>
        <end position="112"/>
    </location>
</feature>
<gene>
    <name evidence="3" type="ORF">APUTEX25_000540</name>
</gene>
<sequence length="290" mass="31904">MLVKSDVGGNIDRLARSAATNPGRYDADILVIVEDEVQAGGAASSSSSTKGLLWLKRAMQFVTALPNRLTEDEEESLSAAASETYYATLQQYHGWIVTGTFTVALKLVPARAMAHEGPEFLPRLTAAFVELGTRDVLETREFADACVTVLPIFNYLGSVFLIARNEFSSKNNTVTVKNSPGRNLHRLMNSILFISLIFQNLANGQAMKEAVAESYERSLAPMHTWVVRAGIKTGMMALPTREDFLRALGETESSALTHMQAFVKATERVVQEIARLYQGVTMPRSDFTFS</sequence>
<comment type="caution">
    <text evidence="3">The sequence shown here is derived from an EMBL/GenBank/DDBJ whole genome shotgun (WGS) entry which is preliminary data.</text>
</comment>
<dbReference type="Proteomes" id="UP000279271">
    <property type="component" value="Unassembled WGS sequence"/>
</dbReference>
<feature type="non-terminal residue" evidence="3">
    <location>
        <position position="290"/>
    </location>
</feature>
<dbReference type="InterPro" id="IPR036497">
    <property type="entry name" value="GLTP_sf"/>
</dbReference>
<reference evidence="4" key="1">
    <citation type="journal article" date="2018" name="Algal Res.">
        <title>Characterization of plant carbon substrate utilization by Auxenochlorella protothecoides.</title>
        <authorList>
            <person name="Vogler B.W."/>
            <person name="Starkenburg S.R."/>
            <person name="Sudasinghe N."/>
            <person name="Schambach J.Y."/>
            <person name="Rollin J.A."/>
            <person name="Pattathil S."/>
            <person name="Barry A.N."/>
        </authorList>
    </citation>
    <scope>NUCLEOTIDE SEQUENCE [LARGE SCALE GENOMIC DNA]</scope>
    <source>
        <strain evidence="4">UTEX 25</strain>
    </source>
</reference>
<evidence type="ECO:0000259" key="2">
    <source>
        <dbReference type="Pfam" id="PF08718"/>
    </source>
</evidence>
<accession>A0A3M7L0M8</accession>
<keyword evidence="1" id="KW-0813">Transport</keyword>